<organism evidence="1 2">
    <name type="scientific">Streptomyces alanosinicus</name>
    <dbReference type="NCBI Taxonomy" id="68171"/>
    <lineage>
        <taxon>Bacteria</taxon>
        <taxon>Bacillati</taxon>
        <taxon>Actinomycetota</taxon>
        <taxon>Actinomycetes</taxon>
        <taxon>Kitasatosporales</taxon>
        <taxon>Streptomycetaceae</taxon>
        <taxon>Streptomyces</taxon>
    </lineage>
</organism>
<accession>A0A918YC85</accession>
<dbReference type="Proteomes" id="UP000655443">
    <property type="component" value="Unassembled WGS sequence"/>
</dbReference>
<comment type="caution">
    <text evidence="1">The sequence shown here is derived from an EMBL/GenBank/DDBJ whole genome shotgun (WGS) entry which is preliminary data.</text>
</comment>
<keyword evidence="2" id="KW-1185">Reference proteome</keyword>
<gene>
    <name evidence="1" type="ORF">GCM10010339_04960</name>
</gene>
<proteinExistence type="predicted"/>
<sequence>MTKPRPNFHIPYDGERRRGVALRRTVDILLSQPEPAPGGGLARAAGETFGKQCTPVSRDTGAECAAMPRCHRIA</sequence>
<evidence type="ECO:0000313" key="1">
    <source>
        <dbReference type="EMBL" id="GHD98307.1"/>
    </source>
</evidence>
<evidence type="ECO:0000313" key="2">
    <source>
        <dbReference type="Proteomes" id="UP000655443"/>
    </source>
</evidence>
<name>A0A918YC85_9ACTN</name>
<dbReference type="EMBL" id="BMVG01000001">
    <property type="protein sequence ID" value="GHD98307.1"/>
    <property type="molecule type" value="Genomic_DNA"/>
</dbReference>
<reference evidence="1" key="1">
    <citation type="journal article" date="2014" name="Int. J. Syst. Evol. Microbiol.">
        <title>Complete genome sequence of Corynebacterium casei LMG S-19264T (=DSM 44701T), isolated from a smear-ripened cheese.</title>
        <authorList>
            <consortium name="US DOE Joint Genome Institute (JGI-PGF)"/>
            <person name="Walter F."/>
            <person name="Albersmeier A."/>
            <person name="Kalinowski J."/>
            <person name="Ruckert C."/>
        </authorList>
    </citation>
    <scope>NUCLEOTIDE SEQUENCE</scope>
    <source>
        <strain evidence="1">JCM 4714</strain>
    </source>
</reference>
<protein>
    <submittedName>
        <fullName evidence="1">Uncharacterized protein</fullName>
    </submittedName>
</protein>
<reference evidence="1" key="2">
    <citation type="submission" date="2020-09" db="EMBL/GenBank/DDBJ databases">
        <authorList>
            <person name="Sun Q."/>
            <person name="Ohkuma M."/>
        </authorList>
    </citation>
    <scope>NUCLEOTIDE SEQUENCE</scope>
    <source>
        <strain evidence="1">JCM 4714</strain>
    </source>
</reference>
<dbReference type="AlphaFoldDB" id="A0A918YC85"/>